<protein>
    <submittedName>
        <fullName evidence="1">Putative mitochondrial intermediate peptidase isoform X3</fullName>
    </submittedName>
</protein>
<dbReference type="EMBL" id="GGEC01043098">
    <property type="protein sequence ID" value="MBX23582.1"/>
    <property type="molecule type" value="Transcribed_RNA"/>
</dbReference>
<evidence type="ECO:0000313" key="1">
    <source>
        <dbReference type="EMBL" id="MBX23582.1"/>
    </source>
</evidence>
<sequence length="72" mass="8252">MFILCKKNQTSKVQNLLCQNGKEPRIQYRMEDGFHPFQSQCAGDGQPYEPPLTANVHLALLSSPVHIEYDLY</sequence>
<organism evidence="1">
    <name type="scientific">Rhizophora mucronata</name>
    <name type="common">Asiatic mangrove</name>
    <dbReference type="NCBI Taxonomy" id="61149"/>
    <lineage>
        <taxon>Eukaryota</taxon>
        <taxon>Viridiplantae</taxon>
        <taxon>Streptophyta</taxon>
        <taxon>Embryophyta</taxon>
        <taxon>Tracheophyta</taxon>
        <taxon>Spermatophyta</taxon>
        <taxon>Magnoliopsida</taxon>
        <taxon>eudicotyledons</taxon>
        <taxon>Gunneridae</taxon>
        <taxon>Pentapetalae</taxon>
        <taxon>rosids</taxon>
        <taxon>fabids</taxon>
        <taxon>Malpighiales</taxon>
        <taxon>Rhizophoraceae</taxon>
        <taxon>Rhizophora</taxon>
    </lineage>
</organism>
<reference evidence="1" key="1">
    <citation type="submission" date="2018-02" db="EMBL/GenBank/DDBJ databases">
        <title>Rhizophora mucronata_Transcriptome.</title>
        <authorList>
            <person name="Meera S.P."/>
            <person name="Sreeshan A."/>
            <person name="Augustine A."/>
        </authorList>
    </citation>
    <scope>NUCLEOTIDE SEQUENCE</scope>
    <source>
        <tissue evidence="1">Leaf</tissue>
    </source>
</reference>
<name>A0A2P2M021_RHIMU</name>
<proteinExistence type="predicted"/>
<accession>A0A2P2M021</accession>
<dbReference type="AlphaFoldDB" id="A0A2P2M021"/>